<evidence type="ECO:0000313" key="3">
    <source>
        <dbReference type="Proteomes" id="UP000006744"/>
    </source>
</evidence>
<keyword evidence="1" id="KW-0472">Membrane</keyword>
<feature type="transmembrane region" description="Helical" evidence="1">
    <location>
        <begin position="19"/>
        <end position="36"/>
    </location>
</feature>
<dbReference type="EMBL" id="CP001187">
    <property type="protein sequence ID" value="ACK98696.1"/>
    <property type="molecule type" value="Genomic_DNA"/>
</dbReference>
<accession>B7IYW1</accession>
<evidence type="ECO:0000256" key="1">
    <source>
        <dbReference type="SAM" id="Phobius"/>
    </source>
</evidence>
<name>B7IYW1_BACC2</name>
<geneLocation type="plasmid" evidence="2 3">
    <name>pG9842_209</name>
</geneLocation>
<protein>
    <submittedName>
        <fullName evidence="2">Uncharacterized protein</fullName>
    </submittedName>
</protein>
<dbReference type="HOGENOM" id="CLU_3179759_0_0_9"/>
<dbReference type="KEGG" id="bcg:BCG9842_0171"/>
<dbReference type="AlphaFoldDB" id="B7IYW1"/>
<gene>
    <name evidence="2" type="ordered locus">BCG9842_0171</name>
</gene>
<sequence>MELIKTIFELVEKINQLPLLYFGILILVGVSCTYVYNKFLWDLLKA</sequence>
<evidence type="ECO:0000313" key="2">
    <source>
        <dbReference type="EMBL" id="ACK98696.1"/>
    </source>
</evidence>
<proteinExistence type="predicted"/>
<reference evidence="2 3" key="1">
    <citation type="submission" date="2008-10" db="EMBL/GenBank/DDBJ databases">
        <title>Genome sequence of Bacillus cereus G9842.</title>
        <authorList>
            <person name="Dodson R.J."/>
            <person name="Durkin A.S."/>
            <person name="Rosovitz M.J."/>
            <person name="Rasko D.A."/>
            <person name="Hoffmaster A."/>
            <person name="Ravel J."/>
            <person name="Sutton G."/>
        </authorList>
    </citation>
    <scope>NUCLEOTIDE SEQUENCE [LARGE SCALE GENOMIC DNA]</scope>
    <source>
        <strain evidence="2 3">G9842</strain>
        <plasmid evidence="2 3">pG9842_209</plasmid>
    </source>
</reference>
<keyword evidence="2" id="KW-0614">Plasmid</keyword>
<dbReference type="Proteomes" id="UP000006744">
    <property type="component" value="Plasmid pG9842_209"/>
</dbReference>
<keyword evidence="1" id="KW-0812">Transmembrane</keyword>
<dbReference type="PROSITE" id="PS51257">
    <property type="entry name" value="PROKAR_LIPOPROTEIN"/>
    <property type="match status" value="1"/>
</dbReference>
<organism evidence="2 3">
    <name type="scientific">Bacillus cereus (strain G9842)</name>
    <dbReference type="NCBI Taxonomy" id="405531"/>
    <lineage>
        <taxon>Bacteria</taxon>
        <taxon>Bacillati</taxon>
        <taxon>Bacillota</taxon>
        <taxon>Bacilli</taxon>
        <taxon>Bacillales</taxon>
        <taxon>Bacillaceae</taxon>
        <taxon>Bacillus</taxon>
        <taxon>Bacillus cereus group</taxon>
    </lineage>
</organism>
<keyword evidence="1" id="KW-1133">Transmembrane helix</keyword>